<dbReference type="EMBL" id="KE525343">
    <property type="protein sequence ID" value="KFB49157.1"/>
    <property type="molecule type" value="Genomic_DNA"/>
</dbReference>
<name>A0A084WG13_ANOSI</name>
<organism evidence="1">
    <name type="scientific">Anopheles sinensis</name>
    <name type="common">Mosquito</name>
    <dbReference type="NCBI Taxonomy" id="74873"/>
    <lineage>
        <taxon>Eukaryota</taxon>
        <taxon>Metazoa</taxon>
        <taxon>Ecdysozoa</taxon>
        <taxon>Arthropoda</taxon>
        <taxon>Hexapoda</taxon>
        <taxon>Insecta</taxon>
        <taxon>Pterygota</taxon>
        <taxon>Neoptera</taxon>
        <taxon>Endopterygota</taxon>
        <taxon>Diptera</taxon>
        <taxon>Nematocera</taxon>
        <taxon>Culicoidea</taxon>
        <taxon>Culicidae</taxon>
        <taxon>Anophelinae</taxon>
        <taxon>Anopheles</taxon>
    </lineage>
</organism>
<reference evidence="2" key="2">
    <citation type="submission" date="2020-05" db="UniProtKB">
        <authorList>
            <consortium name="EnsemblMetazoa"/>
        </authorList>
    </citation>
    <scope>IDENTIFICATION</scope>
</reference>
<proteinExistence type="predicted"/>
<evidence type="ECO:0000313" key="2">
    <source>
        <dbReference type="EnsemblMetazoa" id="ASIC017314-PA"/>
    </source>
</evidence>
<evidence type="ECO:0000313" key="1">
    <source>
        <dbReference type="EMBL" id="KFB49157.1"/>
    </source>
</evidence>
<dbReference type="VEuPathDB" id="VectorBase:ASIC017314"/>
<dbReference type="Proteomes" id="UP000030765">
    <property type="component" value="Unassembled WGS sequence"/>
</dbReference>
<reference evidence="1 3" key="1">
    <citation type="journal article" date="2014" name="BMC Genomics">
        <title>Genome sequence of Anopheles sinensis provides insight into genetics basis of mosquito competence for malaria parasites.</title>
        <authorList>
            <person name="Zhou D."/>
            <person name="Zhang D."/>
            <person name="Ding G."/>
            <person name="Shi L."/>
            <person name="Hou Q."/>
            <person name="Ye Y."/>
            <person name="Xu Y."/>
            <person name="Zhou H."/>
            <person name="Xiong C."/>
            <person name="Li S."/>
            <person name="Yu J."/>
            <person name="Hong S."/>
            <person name="Yu X."/>
            <person name="Zou P."/>
            <person name="Chen C."/>
            <person name="Chang X."/>
            <person name="Wang W."/>
            <person name="Lv Y."/>
            <person name="Sun Y."/>
            <person name="Ma L."/>
            <person name="Shen B."/>
            <person name="Zhu C."/>
        </authorList>
    </citation>
    <scope>NUCLEOTIDE SEQUENCE [LARGE SCALE GENOMIC DNA]</scope>
</reference>
<gene>
    <name evidence="1" type="ORF">ZHAS_00017314</name>
</gene>
<evidence type="ECO:0000313" key="3">
    <source>
        <dbReference type="Proteomes" id="UP000030765"/>
    </source>
</evidence>
<dbReference type="EMBL" id="ATLV01023428">
    <property type="status" value="NOT_ANNOTATED_CDS"/>
    <property type="molecule type" value="Genomic_DNA"/>
</dbReference>
<accession>A0A084WG13</accession>
<protein>
    <submittedName>
        <fullName evidence="1 2">Dsim\GD11944-PA-like protein</fullName>
    </submittedName>
</protein>
<sequence length="139" mass="14897">MVIEPASICHLHLNVDEPPLFTGAFKAAPENGSKTAMHRCSYARCTFALDLSTAGYGLAIGRLLAYRSPSPAGPFRCSIGSKDSRTRSNPHTADCSKLQIASARRCIRPRRGAYHVLAPCRGSGISGFIVVVRLLGGLR</sequence>
<dbReference type="AlphaFoldDB" id="A0A084WG13"/>
<dbReference type="EnsemblMetazoa" id="ASIC017314-RA">
    <property type="protein sequence ID" value="ASIC017314-PA"/>
    <property type="gene ID" value="ASIC017314"/>
</dbReference>
<keyword evidence="3" id="KW-1185">Reference proteome</keyword>